<dbReference type="AlphaFoldDB" id="A0A246EGN8"/>
<evidence type="ECO:0000313" key="1">
    <source>
        <dbReference type="EMBL" id="OWP25796.1"/>
    </source>
</evidence>
<accession>A0A246EGN8</accession>
<dbReference type="RefSeq" id="WP_088389001.1">
    <property type="nucleotide sequence ID" value="NZ_NHRT01000001.1"/>
</dbReference>
<reference evidence="1 2" key="1">
    <citation type="submission" date="2017-05" db="EMBL/GenBank/DDBJ databases">
        <title>Genome sequencing of Fusobacterium nucleatum subsp. polymorphum KCOM 1001 (=ChDC F119).</title>
        <authorList>
            <person name="Kook J.-K."/>
            <person name="Park S.-N."/>
            <person name="Lim Y.K."/>
            <person name="Roh H."/>
        </authorList>
    </citation>
    <scope>NUCLEOTIDE SEQUENCE [LARGE SCALE GENOMIC DNA]</scope>
    <source>
        <strain evidence="1 2">KCOM 1001</strain>
    </source>
</reference>
<dbReference type="Pfam" id="PF13692">
    <property type="entry name" value="Glyco_trans_1_4"/>
    <property type="match status" value="1"/>
</dbReference>
<name>A0A246EGN8_FUSNP</name>
<dbReference type="EMBL" id="NHRT01000001">
    <property type="protein sequence ID" value="OWP25796.1"/>
    <property type="molecule type" value="Genomic_DNA"/>
</dbReference>
<evidence type="ECO:0008006" key="3">
    <source>
        <dbReference type="Google" id="ProtNLM"/>
    </source>
</evidence>
<dbReference type="SUPFAM" id="SSF53756">
    <property type="entry name" value="UDP-Glycosyltransferase/glycogen phosphorylase"/>
    <property type="match status" value="1"/>
</dbReference>
<gene>
    <name evidence="1" type="ORF">CA839_07735</name>
</gene>
<sequence>MKLLYLCFVEIVEISGISKKMLYQVKAFQNAGFDVKLCYEKIEKDKIYRKIYDTSITLEEVKNRKISRQFLHYKYDKLIEYILEEKIKVIYIRYNHIANPSFINFLKTLKGKNIKIILEIPTYPYDLEYTNVSFLAKLKHSIEKIYRQKMKKYIDRIVTFTNDEEIFGIKTISINNGISLEDISIIKKDKKEDKNKINFIGVAGISFWHGFDRMLLAMVEYYKKTPKKEVIFHIVGDGDKVVIDSLKKIVKDNNLEKYVIFYGYKFGKELDEIYNKADIAVGSLGAFRKNIQVGSALKVREYCAKGLPFILSEEDTCIKEVFMYKIINDETIFDIEEIIEWYNNLKVSAEEIREYTKNNLTWDIQMKRVVDYILKLN</sequence>
<dbReference type="Proteomes" id="UP000197470">
    <property type="component" value="Unassembled WGS sequence"/>
</dbReference>
<protein>
    <recommendedName>
        <fullName evidence="3">Glycosyltransferase</fullName>
    </recommendedName>
</protein>
<dbReference type="Gene3D" id="3.40.50.2000">
    <property type="entry name" value="Glycogen Phosphorylase B"/>
    <property type="match status" value="2"/>
</dbReference>
<comment type="caution">
    <text evidence="1">The sequence shown here is derived from an EMBL/GenBank/DDBJ whole genome shotgun (WGS) entry which is preliminary data.</text>
</comment>
<evidence type="ECO:0000313" key="2">
    <source>
        <dbReference type="Proteomes" id="UP000197470"/>
    </source>
</evidence>
<organism evidence="1 2">
    <name type="scientific">Fusobacterium nucleatum subsp. polymorphum</name>
    <name type="common">Fusobacterium polymorphum</name>
    <dbReference type="NCBI Taxonomy" id="76857"/>
    <lineage>
        <taxon>Bacteria</taxon>
        <taxon>Fusobacteriati</taxon>
        <taxon>Fusobacteriota</taxon>
        <taxon>Fusobacteriia</taxon>
        <taxon>Fusobacteriales</taxon>
        <taxon>Fusobacteriaceae</taxon>
        <taxon>Fusobacterium</taxon>
    </lineage>
</organism>
<proteinExistence type="predicted"/>